<evidence type="ECO:0000256" key="6">
    <source>
        <dbReference type="ARBA" id="ARBA00023136"/>
    </source>
</evidence>
<feature type="transmembrane region" description="Helical" evidence="7">
    <location>
        <begin position="98"/>
        <end position="116"/>
    </location>
</feature>
<dbReference type="GO" id="GO:0005886">
    <property type="term" value="C:plasma membrane"/>
    <property type="evidence" value="ECO:0007669"/>
    <property type="project" value="UniProtKB-SubCell"/>
</dbReference>
<comment type="caution">
    <text evidence="8">The sequence shown here is derived from an EMBL/GenBank/DDBJ whole genome shotgun (WGS) entry which is preliminary data.</text>
</comment>
<feature type="transmembrane region" description="Helical" evidence="7">
    <location>
        <begin position="298"/>
        <end position="319"/>
    </location>
</feature>
<dbReference type="Proteomes" id="UP000281915">
    <property type="component" value="Unassembled WGS sequence"/>
</dbReference>
<dbReference type="InterPro" id="IPR036259">
    <property type="entry name" value="MFS_trans_sf"/>
</dbReference>
<feature type="transmembrane region" description="Helical" evidence="7">
    <location>
        <begin position="42"/>
        <end position="61"/>
    </location>
</feature>
<accession>A0A3M8CUT6</accession>
<feature type="transmembrane region" description="Helical" evidence="7">
    <location>
        <begin position="166"/>
        <end position="189"/>
    </location>
</feature>
<comment type="subcellular location">
    <subcellularLocation>
        <location evidence="1">Cell membrane</location>
        <topology evidence="1">Multi-pass membrane protein</topology>
    </subcellularLocation>
</comment>
<feature type="transmembrane region" description="Helical" evidence="7">
    <location>
        <begin position="340"/>
        <end position="357"/>
    </location>
</feature>
<feature type="transmembrane region" description="Helical" evidence="7">
    <location>
        <begin position="363"/>
        <end position="383"/>
    </location>
</feature>
<proteinExistence type="predicted"/>
<evidence type="ECO:0000313" key="8">
    <source>
        <dbReference type="EMBL" id="RNB79279.1"/>
    </source>
</evidence>
<feature type="transmembrane region" description="Helical" evidence="7">
    <location>
        <begin position="273"/>
        <end position="292"/>
    </location>
</feature>
<dbReference type="RefSeq" id="WP_122913209.1">
    <property type="nucleotide sequence ID" value="NZ_RHHT01000019.1"/>
</dbReference>
<dbReference type="Gene3D" id="1.20.1250.20">
    <property type="entry name" value="MFS general substrate transporter like domains"/>
    <property type="match status" value="1"/>
</dbReference>
<gene>
    <name evidence="8" type="ORF">EDM58_09890</name>
</gene>
<name>A0A3M8CUT6_9BACL</name>
<feature type="transmembrane region" description="Helical" evidence="7">
    <location>
        <begin position="7"/>
        <end position="30"/>
    </location>
</feature>
<sequence>MLWRNRTFLLLMTGEVVAGAGMWIFIIANLQFMQGLIPSDTLKAFVLMSGLAVSILLSPKAGVIIDTYDKRKVLIISSWVRCISPVLMLPAIAYDSLIWMIVALIVMQSSAAFYFPTLQSSLPAILTKDELLKANSAYLNISTLSRIFGTAAGGILVAAFSLSQLYLFSLVAYVVLAGITFFVQIPHVQKSQQREKIEFREVLTASRKDPAIFVGLINSGLITLFLGGVNLMILNFSSIQGEPQLMGWIFAAEGISILIGGLLAKRWIGGRNLVSSSTLMLFFFAISQYGMTFVDNKVMVLASFALFGFIVAFFFPVTTTIFQKRLPQNQHGRFFSFKSMLDRSFFFLALAITGASLDLLGLSLYLICLATVTLFAGVFTHLYSKKHKLDVRSSDESPAAA</sequence>
<feature type="transmembrane region" description="Helical" evidence="7">
    <location>
        <begin position="73"/>
        <end position="92"/>
    </location>
</feature>
<dbReference type="Pfam" id="PF07690">
    <property type="entry name" value="MFS_1"/>
    <property type="match status" value="1"/>
</dbReference>
<feature type="transmembrane region" description="Helical" evidence="7">
    <location>
        <begin position="137"/>
        <end position="160"/>
    </location>
</feature>
<dbReference type="SUPFAM" id="SSF103473">
    <property type="entry name" value="MFS general substrate transporter"/>
    <property type="match status" value="1"/>
</dbReference>
<evidence type="ECO:0000256" key="7">
    <source>
        <dbReference type="SAM" id="Phobius"/>
    </source>
</evidence>
<evidence type="ECO:0000256" key="4">
    <source>
        <dbReference type="ARBA" id="ARBA00022692"/>
    </source>
</evidence>
<feature type="transmembrane region" description="Helical" evidence="7">
    <location>
        <begin position="210"/>
        <end position="233"/>
    </location>
</feature>
<dbReference type="AlphaFoldDB" id="A0A3M8CUT6"/>
<keyword evidence="5 7" id="KW-1133">Transmembrane helix</keyword>
<keyword evidence="4 7" id="KW-0812">Transmembrane</keyword>
<dbReference type="InterPro" id="IPR011701">
    <property type="entry name" value="MFS"/>
</dbReference>
<reference evidence="8 9" key="1">
    <citation type="submission" date="2018-10" db="EMBL/GenBank/DDBJ databases">
        <title>Phylogenomics of Brevibacillus.</title>
        <authorList>
            <person name="Dunlap C."/>
        </authorList>
    </citation>
    <scope>NUCLEOTIDE SEQUENCE [LARGE SCALE GENOMIC DNA]</scope>
    <source>
        <strain evidence="8 9">JCM 15085</strain>
    </source>
</reference>
<dbReference type="EMBL" id="RHHT01000019">
    <property type="protein sequence ID" value="RNB79279.1"/>
    <property type="molecule type" value="Genomic_DNA"/>
</dbReference>
<evidence type="ECO:0000256" key="2">
    <source>
        <dbReference type="ARBA" id="ARBA00022448"/>
    </source>
</evidence>
<organism evidence="8 9">
    <name type="scientific">Brevibacillus panacihumi</name>
    <dbReference type="NCBI Taxonomy" id="497735"/>
    <lineage>
        <taxon>Bacteria</taxon>
        <taxon>Bacillati</taxon>
        <taxon>Bacillota</taxon>
        <taxon>Bacilli</taxon>
        <taxon>Bacillales</taxon>
        <taxon>Paenibacillaceae</taxon>
        <taxon>Brevibacillus</taxon>
    </lineage>
</organism>
<keyword evidence="3" id="KW-1003">Cell membrane</keyword>
<feature type="transmembrane region" description="Helical" evidence="7">
    <location>
        <begin position="245"/>
        <end position="264"/>
    </location>
</feature>
<evidence type="ECO:0000256" key="3">
    <source>
        <dbReference type="ARBA" id="ARBA00022475"/>
    </source>
</evidence>
<dbReference type="PANTHER" id="PTHR43266:SF7">
    <property type="entry name" value="TRANSPORTER, PUTATIVE-RELATED"/>
    <property type="match status" value="1"/>
</dbReference>
<keyword evidence="6 7" id="KW-0472">Membrane</keyword>
<dbReference type="GO" id="GO:0022857">
    <property type="term" value="F:transmembrane transporter activity"/>
    <property type="evidence" value="ECO:0007669"/>
    <property type="project" value="InterPro"/>
</dbReference>
<evidence type="ECO:0000256" key="1">
    <source>
        <dbReference type="ARBA" id="ARBA00004651"/>
    </source>
</evidence>
<dbReference type="CDD" id="cd06173">
    <property type="entry name" value="MFS_MefA_like"/>
    <property type="match status" value="1"/>
</dbReference>
<protein>
    <submittedName>
        <fullName evidence="8">MFS transporter</fullName>
    </submittedName>
</protein>
<evidence type="ECO:0000313" key="9">
    <source>
        <dbReference type="Proteomes" id="UP000281915"/>
    </source>
</evidence>
<dbReference type="PANTHER" id="PTHR43266">
    <property type="entry name" value="MACROLIDE-EFFLUX PROTEIN"/>
    <property type="match status" value="1"/>
</dbReference>
<evidence type="ECO:0000256" key="5">
    <source>
        <dbReference type="ARBA" id="ARBA00022989"/>
    </source>
</evidence>
<keyword evidence="2" id="KW-0813">Transport</keyword>